<dbReference type="OrthoDB" id="10030431at2759"/>
<dbReference type="Proteomes" id="UP000838412">
    <property type="component" value="Chromosome 15"/>
</dbReference>
<evidence type="ECO:0000256" key="2">
    <source>
        <dbReference type="ARBA" id="ARBA00023157"/>
    </source>
</evidence>
<feature type="domain" description="LamG-like jellyroll fold" evidence="3">
    <location>
        <begin position="155"/>
        <end position="297"/>
    </location>
</feature>
<dbReference type="InterPro" id="IPR013320">
    <property type="entry name" value="ConA-like_dom_sf"/>
</dbReference>
<reference evidence="4" key="1">
    <citation type="submission" date="2022-01" db="EMBL/GenBank/DDBJ databases">
        <authorList>
            <person name="Braso-Vives M."/>
        </authorList>
    </citation>
    <scope>NUCLEOTIDE SEQUENCE</scope>
</reference>
<proteinExistence type="predicted"/>
<dbReference type="AlphaFoldDB" id="A0A8J9Z3R3"/>
<dbReference type="InterPro" id="IPR006558">
    <property type="entry name" value="LamG-like"/>
</dbReference>
<keyword evidence="2" id="KW-1015">Disulfide bond</keyword>
<evidence type="ECO:0000256" key="1">
    <source>
        <dbReference type="ARBA" id="ARBA00022729"/>
    </source>
</evidence>
<name>A0A8J9Z3R3_BRALA</name>
<evidence type="ECO:0000313" key="4">
    <source>
        <dbReference type="EMBL" id="CAH1246647.1"/>
    </source>
</evidence>
<dbReference type="Gene3D" id="2.60.120.200">
    <property type="match status" value="1"/>
</dbReference>
<keyword evidence="1" id="KW-0732">Signal</keyword>
<evidence type="ECO:0000259" key="3">
    <source>
        <dbReference type="SMART" id="SM00560"/>
    </source>
</evidence>
<dbReference type="Pfam" id="PF13385">
    <property type="entry name" value="Laminin_G_3"/>
    <property type="match status" value="1"/>
</dbReference>
<keyword evidence="5" id="KW-1185">Reference proteome</keyword>
<dbReference type="SUPFAM" id="SSF49899">
    <property type="entry name" value="Concanavalin A-like lectins/glucanases"/>
    <property type="match status" value="1"/>
</dbReference>
<sequence>MMLTIDQVFYQPYPARDGHYDTLCSFHCFQPDSLTWIRCAIRAVQGLQTSGVAAGDIQCTDLQEENSYLTETLDHLESCVQGCLRSSLFYQTNCEPGILAYYPLDNDFSDHCNAFHASPQGGVSIHHATGQNGAAMFDGTGKLVVDFFRLYQWGTDFSVSVWFKRTGGFGRFSGIVNTGYHSSGSWEIRMGRSGSTITHEEIGCGVVTADSPATWDFSDVSAPSHTWHHAVMTYDGLRLSFYINNEPQNGNQDCCSGPIVAKNTPVTIGQAGPGNAGEFFTGLIDDVRLYKKVLSTEEVARLYTLGAGLN</sequence>
<organism evidence="4 5">
    <name type="scientific">Branchiostoma lanceolatum</name>
    <name type="common">Common lancelet</name>
    <name type="synonym">Amphioxus lanceolatum</name>
    <dbReference type="NCBI Taxonomy" id="7740"/>
    <lineage>
        <taxon>Eukaryota</taxon>
        <taxon>Metazoa</taxon>
        <taxon>Chordata</taxon>
        <taxon>Cephalochordata</taxon>
        <taxon>Leptocardii</taxon>
        <taxon>Amphioxiformes</taxon>
        <taxon>Branchiostomatidae</taxon>
        <taxon>Branchiostoma</taxon>
    </lineage>
</organism>
<dbReference type="EMBL" id="OV696700">
    <property type="protein sequence ID" value="CAH1246647.1"/>
    <property type="molecule type" value="Genomic_DNA"/>
</dbReference>
<gene>
    <name evidence="4" type="primary">Hypp7757</name>
    <name evidence="4" type="ORF">BLAG_LOCUS8596</name>
</gene>
<evidence type="ECO:0000313" key="5">
    <source>
        <dbReference type="Proteomes" id="UP000838412"/>
    </source>
</evidence>
<dbReference type="SMART" id="SM00560">
    <property type="entry name" value="LamGL"/>
    <property type="match status" value="1"/>
</dbReference>
<protein>
    <submittedName>
        <fullName evidence="4">Hypp7757 protein</fullName>
    </submittedName>
</protein>
<accession>A0A8J9Z3R3</accession>